<evidence type="ECO:0000256" key="1">
    <source>
        <dbReference type="ARBA" id="ARBA00022679"/>
    </source>
</evidence>
<dbReference type="SUPFAM" id="SSF55729">
    <property type="entry name" value="Acyl-CoA N-acyltransferases (Nat)"/>
    <property type="match status" value="1"/>
</dbReference>
<feature type="domain" description="N-acetyltransferase" evidence="3">
    <location>
        <begin position="4"/>
        <end position="173"/>
    </location>
</feature>
<dbReference type="InterPro" id="IPR051556">
    <property type="entry name" value="N-term/lysine_N-AcTrnsfr"/>
</dbReference>
<dbReference type="GO" id="GO:0016747">
    <property type="term" value="F:acyltransferase activity, transferring groups other than amino-acyl groups"/>
    <property type="evidence" value="ECO:0007669"/>
    <property type="project" value="InterPro"/>
</dbReference>
<protein>
    <submittedName>
        <fullName evidence="4">GNAT family N-acetyltransferase</fullName>
    </submittedName>
</protein>
<gene>
    <name evidence="4" type="ORF">ABV298_30660</name>
</gene>
<dbReference type="Pfam" id="PF00583">
    <property type="entry name" value="Acetyltransf_1"/>
    <property type="match status" value="1"/>
</dbReference>
<name>A0AAU8FJ74_9BACT</name>
<dbReference type="PROSITE" id="PS51186">
    <property type="entry name" value="GNAT"/>
    <property type="match status" value="1"/>
</dbReference>
<accession>A0AAU8FJ74</accession>
<dbReference type="InterPro" id="IPR016181">
    <property type="entry name" value="Acyl_CoA_acyltransferase"/>
</dbReference>
<dbReference type="CDD" id="cd04301">
    <property type="entry name" value="NAT_SF"/>
    <property type="match status" value="1"/>
</dbReference>
<proteinExistence type="predicted"/>
<keyword evidence="2" id="KW-0012">Acyltransferase</keyword>
<dbReference type="AlphaFoldDB" id="A0AAU8FJ74"/>
<dbReference type="EMBL" id="CP159289">
    <property type="protein sequence ID" value="XCH24606.1"/>
    <property type="molecule type" value="Genomic_DNA"/>
</dbReference>
<dbReference type="Gene3D" id="3.40.630.30">
    <property type="match status" value="1"/>
</dbReference>
<dbReference type="PANTHER" id="PTHR42919:SF8">
    <property type="entry name" value="N-ALPHA-ACETYLTRANSFERASE 50"/>
    <property type="match status" value="1"/>
</dbReference>
<evidence type="ECO:0000256" key="2">
    <source>
        <dbReference type="ARBA" id="ARBA00023315"/>
    </source>
</evidence>
<dbReference type="InterPro" id="IPR000182">
    <property type="entry name" value="GNAT_dom"/>
</dbReference>
<keyword evidence="1" id="KW-0808">Transferase</keyword>
<dbReference type="PANTHER" id="PTHR42919">
    <property type="entry name" value="N-ALPHA-ACETYLTRANSFERASE"/>
    <property type="match status" value="1"/>
</dbReference>
<reference evidence="4" key="1">
    <citation type="submission" date="2024-06" db="EMBL/GenBank/DDBJ databases">
        <title>Sequencing and assembly of the genome of Dyadobacter sp. strain 676, a symbiont of Cyamopsis tetragonoloba.</title>
        <authorList>
            <person name="Guro P."/>
            <person name="Sazanova A."/>
            <person name="Kuznetsova I."/>
            <person name="Belimov A."/>
            <person name="Safronova V."/>
        </authorList>
    </citation>
    <scope>NUCLEOTIDE SEQUENCE</scope>
    <source>
        <strain evidence="4">676</strain>
    </source>
</reference>
<organism evidence="4">
    <name type="scientific">Dyadobacter sp. 676</name>
    <dbReference type="NCBI Taxonomy" id="3088362"/>
    <lineage>
        <taxon>Bacteria</taxon>
        <taxon>Pseudomonadati</taxon>
        <taxon>Bacteroidota</taxon>
        <taxon>Cytophagia</taxon>
        <taxon>Cytophagales</taxon>
        <taxon>Spirosomataceae</taxon>
        <taxon>Dyadobacter</taxon>
    </lineage>
</organism>
<dbReference type="RefSeq" id="WP_353719921.1">
    <property type="nucleotide sequence ID" value="NZ_CP159289.1"/>
</dbReference>
<sequence>MNKFHISSVSPHELEALRQIARQTFFETFAQHNSESDMQHYLNESFSSEKLARELGRAGSEFYFASHENRVVGYLKINFGSSQTEIQDHNALEIERIYVLQEYQGKKVGQLLYEQAIEIAGQKALDYVWLGVWEKNVRALRFYEKNGFSKFGQHRFKLGNDVQTDILMKKPLKQRSVQ</sequence>
<evidence type="ECO:0000259" key="3">
    <source>
        <dbReference type="PROSITE" id="PS51186"/>
    </source>
</evidence>
<evidence type="ECO:0000313" key="4">
    <source>
        <dbReference type="EMBL" id="XCH24606.1"/>
    </source>
</evidence>